<sequence length="62" mass="7259">MTKHSKTLIALIPLYLYFFYQGFYAVIYNENPVARVMAVISILIFTIILTLFITTDLIRNKK</sequence>
<organism evidence="2 3">
    <name type="scientific">Staphylococcus simulans UMC-CNS-990</name>
    <dbReference type="NCBI Taxonomy" id="1405498"/>
    <lineage>
        <taxon>Bacteria</taxon>
        <taxon>Bacillati</taxon>
        <taxon>Bacillota</taxon>
        <taxon>Bacilli</taxon>
        <taxon>Bacillales</taxon>
        <taxon>Staphylococcaceae</taxon>
        <taxon>Staphylococcus</taxon>
    </lineage>
</organism>
<name>A0ABN0PD12_STASI</name>
<keyword evidence="1" id="KW-0812">Transmembrane</keyword>
<gene>
    <name evidence="2" type="ORF">SSIM_05065</name>
</gene>
<protein>
    <submittedName>
        <fullName evidence="2">Uncharacterized protein</fullName>
    </submittedName>
</protein>
<reference evidence="2 3" key="1">
    <citation type="journal article" date="2013" name="Genome Announc.">
        <title>Draft Genome Sequence of Staphylococcus simulans UMC-CNS-990, Isolated from a Case of Chronic Bovine Mastitis.</title>
        <authorList>
            <person name="Calcutt M.J."/>
            <person name="Foecking M.F."/>
            <person name="Hsieh H.Y."/>
            <person name="Perry J."/>
            <person name="Stewart G.C."/>
            <person name="Middleton J.R."/>
        </authorList>
    </citation>
    <scope>NUCLEOTIDE SEQUENCE [LARGE SCALE GENOMIC DNA]</scope>
    <source>
        <strain evidence="2 3">UMC-CNS-990</strain>
    </source>
</reference>
<accession>A0ABN0PD12</accession>
<keyword evidence="3" id="KW-1185">Reference proteome</keyword>
<evidence type="ECO:0000313" key="3">
    <source>
        <dbReference type="Proteomes" id="UP000017131"/>
    </source>
</evidence>
<evidence type="ECO:0000313" key="2">
    <source>
        <dbReference type="EMBL" id="ERS93570.1"/>
    </source>
</evidence>
<dbReference type="Proteomes" id="UP000017131">
    <property type="component" value="Unassembled WGS sequence"/>
</dbReference>
<feature type="transmembrane region" description="Helical" evidence="1">
    <location>
        <begin position="7"/>
        <end position="27"/>
    </location>
</feature>
<dbReference type="EMBL" id="AXDY01000004">
    <property type="protein sequence ID" value="ERS93570.1"/>
    <property type="molecule type" value="Genomic_DNA"/>
</dbReference>
<keyword evidence="1" id="KW-0472">Membrane</keyword>
<comment type="caution">
    <text evidence="2">The sequence shown here is derived from an EMBL/GenBank/DDBJ whole genome shotgun (WGS) entry which is preliminary data.</text>
</comment>
<keyword evidence="1" id="KW-1133">Transmembrane helix</keyword>
<proteinExistence type="predicted"/>
<evidence type="ECO:0000256" key="1">
    <source>
        <dbReference type="SAM" id="Phobius"/>
    </source>
</evidence>
<feature type="transmembrane region" description="Helical" evidence="1">
    <location>
        <begin position="33"/>
        <end position="53"/>
    </location>
</feature>